<protein>
    <submittedName>
        <fullName evidence="5">Tetratricopeptide repeat protein</fullName>
    </submittedName>
</protein>
<feature type="repeat" description="TPR" evidence="3">
    <location>
        <begin position="187"/>
        <end position="220"/>
    </location>
</feature>
<keyword evidence="6" id="KW-1185">Reference proteome</keyword>
<feature type="signal peptide" evidence="4">
    <location>
        <begin position="1"/>
        <end position="18"/>
    </location>
</feature>
<evidence type="ECO:0000313" key="6">
    <source>
        <dbReference type="Proteomes" id="UP000753724"/>
    </source>
</evidence>
<dbReference type="SMART" id="SM00028">
    <property type="entry name" value="TPR"/>
    <property type="match status" value="3"/>
</dbReference>
<accession>A0ABW9X938</accession>
<proteinExistence type="predicted"/>
<gene>
    <name evidence="5" type="ORF">GTZ99_00505</name>
</gene>
<evidence type="ECO:0000256" key="1">
    <source>
        <dbReference type="ARBA" id="ARBA00022737"/>
    </source>
</evidence>
<dbReference type="RefSeq" id="WP_161716338.1">
    <property type="nucleotide sequence ID" value="NZ_JAAAPO010000001.1"/>
</dbReference>
<reference evidence="6" key="1">
    <citation type="submission" date="2020-01" db="EMBL/GenBank/DDBJ databases">
        <title>Sphingomonas sp. strain CSW-10.</title>
        <authorList>
            <person name="Chen W.-M."/>
        </authorList>
    </citation>
    <scope>NUCLEOTIDE SEQUENCE [LARGE SCALE GENOMIC DNA]</scope>
    <source>
        <strain evidence="6">FSY-8</strain>
    </source>
</reference>
<dbReference type="Proteomes" id="UP000753724">
    <property type="component" value="Unassembled WGS sequence"/>
</dbReference>
<dbReference type="EMBL" id="JAAAPO010000001">
    <property type="protein sequence ID" value="NBC35034.1"/>
    <property type="molecule type" value="Genomic_DNA"/>
</dbReference>
<dbReference type="Gene3D" id="1.25.40.10">
    <property type="entry name" value="Tetratricopeptide repeat domain"/>
    <property type="match status" value="1"/>
</dbReference>
<name>A0ABW9X938_9SPHN</name>
<evidence type="ECO:0000256" key="3">
    <source>
        <dbReference type="PROSITE-ProRule" id="PRU00339"/>
    </source>
</evidence>
<dbReference type="InterPro" id="IPR011990">
    <property type="entry name" value="TPR-like_helical_dom_sf"/>
</dbReference>
<dbReference type="Pfam" id="PF07719">
    <property type="entry name" value="TPR_2"/>
    <property type="match status" value="1"/>
</dbReference>
<comment type="caution">
    <text evidence="5">The sequence shown here is derived from an EMBL/GenBank/DDBJ whole genome shotgun (WGS) entry which is preliminary data.</text>
</comment>
<dbReference type="InterPro" id="IPR019734">
    <property type="entry name" value="TPR_rpt"/>
</dbReference>
<feature type="chain" id="PRO_5046206582" evidence="4">
    <location>
        <begin position="19"/>
        <end position="237"/>
    </location>
</feature>
<keyword evidence="2 3" id="KW-0802">TPR repeat</keyword>
<sequence length="237" mass="25226">MAGMIAAGLMLAAPMANAQSPAPAPAPSPAAVDPLETTLTDAIGLLRQRRPADAYAALEPSRKEVAARITAARAKGGVYCATSSTESLFYLMGAAATKTPAIVMTAAACQTLYLSAFLQTEMGHGNEAQALLQQLVELAPRNPQYLGELAYTQQRLGQMDAAMASYERARDAAPMAGSPEGEKRARARALRGIGYILVERGKLDEAEAAYRAALKDDPDSQVAREELTYIAQQRQRK</sequence>
<keyword evidence="1" id="KW-0677">Repeat</keyword>
<dbReference type="InterPro" id="IPR013105">
    <property type="entry name" value="TPR_2"/>
</dbReference>
<dbReference type="PROSITE" id="PS50005">
    <property type="entry name" value="TPR"/>
    <property type="match status" value="1"/>
</dbReference>
<dbReference type="SUPFAM" id="SSF48452">
    <property type="entry name" value="TPR-like"/>
    <property type="match status" value="1"/>
</dbReference>
<organism evidence="5 6">
    <name type="scientific">Novosphingobium ovatum</name>
    <dbReference type="NCBI Taxonomy" id="1908523"/>
    <lineage>
        <taxon>Bacteria</taxon>
        <taxon>Pseudomonadati</taxon>
        <taxon>Pseudomonadota</taxon>
        <taxon>Alphaproteobacteria</taxon>
        <taxon>Sphingomonadales</taxon>
        <taxon>Sphingomonadaceae</taxon>
        <taxon>Novosphingobium</taxon>
    </lineage>
</organism>
<dbReference type="Pfam" id="PF13432">
    <property type="entry name" value="TPR_16"/>
    <property type="match status" value="1"/>
</dbReference>
<evidence type="ECO:0000256" key="4">
    <source>
        <dbReference type="SAM" id="SignalP"/>
    </source>
</evidence>
<keyword evidence="4" id="KW-0732">Signal</keyword>
<evidence type="ECO:0000313" key="5">
    <source>
        <dbReference type="EMBL" id="NBC35034.1"/>
    </source>
</evidence>
<evidence type="ECO:0000256" key="2">
    <source>
        <dbReference type="ARBA" id="ARBA00022803"/>
    </source>
</evidence>